<keyword evidence="2" id="KW-0479">Metal-binding</keyword>
<sequence length="413" mass="48524">MYNDIDMSSKLTVHRIDDSNNIKYLYITIDEKDNSKCKFGNWVDGKAELKRKDTEKLRFVVKITTGEENTPFNIEQLAKLINVTEDNQKSVLHNYVRNPTSSSKEPDSDRFVESPSNNMFNVNLTKKQTAESINNLLKIKQRNINGDDTSPLEYTLQRVKENNAKILENISLLNKTLNYTKKKEINDLFCSKPLRSYPCETCGKCFVYETGLRRHYLVRHASTDNQPRWQIVWTCAVCFQVWPRKDLATHHSNFCCESEKETPSIREIKTSSLIQCEFCEKVFTSIPRLLNHCKIHSSMKNYECNACKIGFVSYKIAEQHWLLCPWVSICYKFSLPKMLLCSSCDRKFRNYDHLYNHKYKTSHFLSKNKYENDVKCAVYQCELCAKIFEDTEQLETHRSHSHPRYNPIILYNN</sequence>
<dbReference type="EMBL" id="FZQP02003278">
    <property type="protein sequence ID" value="VVC97674.1"/>
    <property type="molecule type" value="Genomic_DNA"/>
</dbReference>
<evidence type="ECO:0000256" key="3">
    <source>
        <dbReference type="ARBA" id="ARBA00022737"/>
    </source>
</evidence>
<dbReference type="SMART" id="SM00355">
    <property type="entry name" value="ZnF_C2H2"/>
    <property type="match status" value="4"/>
</dbReference>
<keyword evidence="6" id="KW-0539">Nucleus</keyword>
<protein>
    <recommendedName>
        <fullName evidence="8">C2H2-type domain-containing protein</fullName>
    </recommendedName>
</protein>
<keyword evidence="5" id="KW-0862">Zinc</keyword>
<feature type="domain" description="C2H2-type" evidence="8">
    <location>
        <begin position="197"/>
        <end position="225"/>
    </location>
</feature>
<dbReference type="PROSITE" id="PS00028">
    <property type="entry name" value="ZINC_FINGER_C2H2_1"/>
    <property type="match status" value="4"/>
</dbReference>
<dbReference type="AlphaFoldDB" id="A0A5E4QJD9"/>
<organism evidence="9 10">
    <name type="scientific">Leptidea sinapis</name>
    <dbReference type="NCBI Taxonomy" id="189913"/>
    <lineage>
        <taxon>Eukaryota</taxon>
        <taxon>Metazoa</taxon>
        <taxon>Ecdysozoa</taxon>
        <taxon>Arthropoda</taxon>
        <taxon>Hexapoda</taxon>
        <taxon>Insecta</taxon>
        <taxon>Pterygota</taxon>
        <taxon>Neoptera</taxon>
        <taxon>Endopterygota</taxon>
        <taxon>Lepidoptera</taxon>
        <taxon>Glossata</taxon>
        <taxon>Ditrysia</taxon>
        <taxon>Papilionoidea</taxon>
        <taxon>Pieridae</taxon>
        <taxon>Dismorphiinae</taxon>
        <taxon>Leptidea</taxon>
    </lineage>
</organism>
<accession>A0A5E4QJD9</accession>
<dbReference type="InterPro" id="IPR013087">
    <property type="entry name" value="Znf_C2H2_type"/>
</dbReference>
<dbReference type="GO" id="GO:0008270">
    <property type="term" value="F:zinc ion binding"/>
    <property type="evidence" value="ECO:0007669"/>
    <property type="project" value="UniProtKB-KW"/>
</dbReference>
<gene>
    <name evidence="9" type="ORF">LSINAPIS_LOCUS8903</name>
</gene>
<name>A0A5E4QJD9_9NEOP</name>
<dbReference type="GO" id="GO:0005634">
    <property type="term" value="C:nucleus"/>
    <property type="evidence" value="ECO:0007669"/>
    <property type="project" value="UniProtKB-SubCell"/>
</dbReference>
<evidence type="ECO:0000256" key="4">
    <source>
        <dbReference type="ARBA" id="ARBA00022771"/>
    </source>
</evidence>
<dbReference type="PANTHER" id="PTHR24376">
    <property type="entry name" value="ZINC FINGER PROTEIN"/>
    <property type="match status" value="1"/>
</dbReference>
<evidence type="ECO:0000256" key="2">
    <source>
        <dbReference type="ARBA" id="ARBA00022723"/>
    </source>
</evidence>
<evidence type="ECO:0000256" key="5">
    <source>
        <dbReference type="ARBA" id="ARBA00022833"/>
    </source>
</evidence>
<dbReference type="PANTHER" id="PTHR24376:SF235">
    <property type="entry name" value="C2H2-TYPE DOMAIN-CONTAINING PROTEIN"/>
    <property type="match status" value="1"/>
</dbReference>
<keyword evidence="4 7" id="KW-0863">Zinc-finger</keyword>
<keyword evidence="10" id="KW-1185">Reference proteome</keyword>
<dbReference type="Gene3D" id="3.30.160.60">
    <property type="entry name" value="Classic Zinc Finger"/>
    <property type="match status" value="3"/>
</dbReference>
<comment type="subcellular location">
    <subcellularLocation>
        <location evidence="1">Nucleus</location>
    </subcellularLocation>
</comment>
<dbReference type="Proteomes" id="UP000324832">
    <property type="component" value="Unassembled WGS sequence"/>
</dbReference>
<proteinExistence type="predicted"/>
<dbReference type="PROSITE" id="PS50157">
    <property type="entry name" value="ZINC_FINGER_C2H2_2"/>
    <property type="match status" value="4"/>
</dbReference>
<evidence type="ECO:0000256" key="6">
    <source>
        <dbReference type="ARBA" id="ARBA00023242"/>
    </source>
</evidence>
<feature type="domain" description="C2H2-type" evidence="8">
    <location>
        <begin position="274"/>
        <end position="301"/>
    </location>
</feature>
<keyword evidence="3" id="KW-0677">Repeat</keyword>
<reference evidence="9 10" key="1">
    <citation type="submission" date="2017-07" db="EMBL/GenBank/DDBJ databases">
        <authorList>
            <person name="Talla V."/>
            <person name="Backstrom N."/>
        </authorList>
    </citation>
    <scope>NUCLEOTIDE SEQUENCE [LARGE SCALE GENOMIC DNA]</scope>
</reference>
<evidence type="ECO:0000313" key="9">
    <source>
        <dbReference type="EMBL" id="VVC97674.1"/>
    </source>
</evidence>
<evidence type="ECO:0000259" key="8">
    <source>
        <dbReference type="PROSITE" id="PS50157"/>
    </source>
</evidence>
<dbReference type="InterPro" id="IPR036236">
    <property type="entry name" value="Znf_C2H2_sf"/>
</dbReference>
<evidence type="ECO:0000256" key="7">
    <source>
        <dbReference type="PROSITE-ProRule" id="PRU00042"/>
    </source>
</evidence>
<dbReference type="Pfam" id="PF00096">
    <property type="entry name" value="zf-C2H2"/>
    <property type="match status" value="1"/>
</dbReference>
<feature type="domain" description="C2H2-type" evidence="8">
    <location>
        <begin position="339"/>
        <end position="368"/>
    </location>
</feature>
<dbReference type="SUPFAM" id="SSF57667">
    <property type="entry name" value="beta-beta-alpha zinc fingers"/>
    <property type="match status" value="1"/>
</dbReference>
<evidence type="ECO:0000313" key="10">
    <source>
        <dbReference type="Proteomes" id="UP000324832"/>
    </source>
</evidence>
<feature type="domain" description="C2H2-type" evidence="8">
    <location>
        <begin position="379"/>
        <end position="407"/>
    </location>
</feature>
<evidence type="ECO:0000256" key="1">
    <source>
        <dbReference type="ARBA" id="ARBA00004123"/>
    </source>
</evidence>